<evidence type="ECO:0000313" key="1">
    <source>
        <dbReference type="EMBL" id="MDZ5480439.1"/>
    </source>
</evidence>
<protein>
    <recommendedName>
        <fullName evidence="3">DUF4177 domain-containing protein</fullName>
    </recommendedName>
</protein>
<sequence>MFRKELGFGDNQCVTVFDVFTYQELVEHLNDGWRFSSGITSGQKTA</sequence>
<gene>
    <name evidence="1" type="ORF">U2F49_30325</name>
</gene>
<dbReference type="AlphaFoldDB" id="A0AAW9JKK8"/>
<comment type="caution">
    <text evidence="1">The sequence shown here is derived from an EMBL/GenBank/DDBJ whole genome shotgun (WGS) entry which is preliminary data.</text>
</comment>
<evidence type="ECO:0000313" key="2">
    <source>
        <dbReference type="Proteomes" id="UP001292252"/>
    </source>
</evidence>
<proteinExistence type="predicted"/>
<dbReference type="RefSeq" id="WP_322471555.1">
    <property type="nucleotide sequence ID" value="NZ_JAXOTW010000031.1"/>
</dbReference>
<evidence type="ECO:0008006" key="3">
    <source>
        <dbReference type="Google" id="ProtNLM"/>
    </source>
</evidence>
<organism evidence="1 2">
    <name type="scientific">Bacillus thuringiensis</name>
    <dbReference type="NCBI Taxonomy" id="1428"/>
    <lineage>
        <taxon>Bacteria</taxon>
        <taxon>Bacillati</taxon>
        <taxon>Bacillota</taxon>
        <taxon>Bacilli</taxon>
        <taxon>Bacillales</taxon>
        <taxon>Bacillaceae</taxon>
        <taxon>Bacillus</taxon>
        <taxon>Bacillus cereus group</taxon>
    </lineage>
</organism>
<reference evidence="1" key="1">
    <citation type="submission" date="2023-12" db="EMBL/GenBank/DDBJ databases">
        <title>Genome sequence of Bacillus thuringiensis strain SS10.</title>
        <authorList>
            <person name="Rouis S."/>
        </authorList>
    </citation>
    <scope>NUCLEOTIDE SEQUENCE</scope>
    <source>
        <strain evidence="1">SS10</strain>
    </source>
</reference>
<accession>A0AAW9JKK8</accession>
<name>A0AAW9JKK8_BACTU</name>
<dbReference type="Proteomes" id="UP001292252">
    <property type="component" value="Unassembled WGS sequence"/>
</dbReference>
<dbReference type="EMBL" id="JAXOTW010000031">
    <property type="protein sequence ID" value="MDZ5480439.1"/>
    <property type="molecule type" value="Genomic_DNA"/>
</dbReference>